<feature type="compositionally biased region" description="Basic and acidic residues" evidence="3">
    <location>
        <begin position="124"/>
        <end position="133"/>
    </location>
</feature>
<name>A0A1U8B351_NELNU</name>
<dbReference type="RefSeq" id="XP_010270107.1">
    <property type="nucleotide sequence ID" value="XM_010271805.2"/>
</dbReference>
<protein>
    <submittedName>
        <fullName evidence="5">Protein IQ-DOMAIN 1-like</fullName>
    </submittedName>
</protein>
<evidence type="ECO:0000256" key="3">
    <source>
        <dbReference type="SAM" id="MobiDB-lite"/>
    </source>
</evidence>
<feature type="region of interest" description="Disordered" evidence="3">
    <location>
        <begin position="124"/>
        <end position="148"/>
    </location>
</feature>
<evidence type="ECO:0000256" key="2">
    <source>
        <dbReference type="ARBA" id="ARBA00024341"/>
    </source>
</evidence>
<dbReference type="GeneID" id="104606540"/>
<feature type="region of interest" description="Disordered" evidence="3">
    <location>
        <begin position="54"/>
        <end position="97"/>
    </location>
</feature>
<dbReference type="FunCoup" id="A0A1U8B351">
    <property type="interactions" value="592"/>
</dbReference>
<dbReference type="AlphaFoldDB" id="A0A1U8B351"/>
<dbReference type="KEGG" id="nnu:104606540"/>
<keyword evidence="4" id="KW-1185">Reference proteome</keyword>
<comment type="similarity">
    <text evidence="2">Belongs to the IQD family.</text>
</comment>
<dbReference type="PANTHER" id="PTHR32295:SF15">
    <property type="entry name" value="PROTEIN IQ-DOMAIN 33"/>
    <property type="match status" value="1"/>
</dbReference>
<dbReference type="PANTHER" id="PTHR32295">
    <property type="entry name" value="IQ-DOMAIN 5-RELATED"/>
    <property type="match status" value="1"/>
</dbReference>
<dbReference type="eggNOG" id="ENOG502QSU8">
    <property type="taxonomic scope" value="Eukaryota"/>
</dbReference>
<evidence type="ECO:0000313" key="4">
    <source>
        <dbReference type="Proteomes" id="UP000189703"/>
    </source>
</evidence>
<organism evidence="4 5">
    <name type="scientific">Nelumbo nucifera</name>
    <name type="common">Sacred lotus</name>
    <dbReference type="NCBI Taxonomy" id="4432"/>
    <lineage>
        <taxon>Eukaryota</taxon>
        <taxon>Viridiplantae</taxon>
        <taxon>Streptophyta</taxon>
        <taxon>Embryophyta</taxon>
        <taxon>Tracheophyta</taxon>
        <taxon>Spermatophyta</taxon>
        <taxon>Magnoliopsida</taxon>
        <taxon>Proteales</taxon>
        <taxon>Nelumbonaceae</taxon>
        <taxon>Nelumbo</taxon>
    </lineage>
</organism>
<feature type="compositionally biased region" description="Basic and acidic residues" evidence="3">
    <location>
        <begin position="72"/>
        <end position="97"/>
    </location>
</feature>
<evidence type="ECO:0000256" key="1">
    <source>
        <dbReference type="ARBA" id="ARBA00022860"/>
    </source>
</evidence>
<gene>
    <name evidence="5" type="primary">LOC104606540</name>
</gene>
<feature type="compositionally biased region" description="Basic and acidic residues" evidence="3">
    <location>
        <begin position="351"/>
        <end position="361"/>
    </location>
</feature>
<dbReference type="OrthoDB" id="779903at2759"/>
<dbReference type="InterPro" id="IPR000048">
    <property type="entry name" value="IQ_motif_EF-hand-BS"/>
</dbReference>
<sequence>MGLTGELVRSVFSKSRSVSGHNGNVRSNGVDKRRWSSVRSYLCGDEFNSVQAEEDSASIRSSEATVTQPVAEDLKETAETQSGTKEEVTNEKKNSPAKVLSKEDAAILIQSAFRRFLARRQDGEMKQIDERETVQGMESPSRESMGTSVVVQTGNSVEVLRVQGNRMAVQHRVQQKFRTQVSKLKEDWDDSTVSSNMSKLRIQNRQEALTRRERALAYAFSQQLRICSKKKAAYSDTTEPNMGWSWLERWMATRQTDCSLIEDRMSKRFDPIDIGQRCLIIKKNFDIAGEEKESCGSNEVPVGIDSFTMTAPNRYKPLKNSMKATRSVSRRKTVPSYQYASQFTKVSKKGSFKEAEKDKKNKQMQPQSTEK</sequence>
<keyword evidence="1" id="KW-0112">Calmodulin-binding</keyword>
<dbReference type="PROSITE" id="PS50096">
    <property type="entry name" value="IQ"/>
    <property type="match status" value="1"/>
</dbReference>
<dbReference type="GO" id="GO:0005516">
    <property type="term" value="F:calmodulin binding"/>
    <property type="evidence" value="ECO:0007669"/>
    <property type="project" value="UniProtKB-KW"/>
</dbReference>
<reference evidence="5" key="1">
    <citation type="submission" date="2025-08" db="UniProtKB">
        <authorList>
            <consortium name="RefSeq"/>
        </authorList>
    </citation>
    <scope>IDENTIFICATION</scope>
</reference>
<feature type="compositionally biased region" description="Polar residues" evidence="3">
    <location>
        <begin position="136"/>
        <end position="148"/>
    </location>
</feature>
<feature type="region of interest" description="Disordered" evidence="3">
    <location>
        <begin position="345"/>
        <end position="371"/>
    </location>
</feature>
<evidence type="ECO:0000313" key="5">
    <source>
        <dbReference type="RefSeq" id="XP_010270107.1"/>
    </source>
</evidence>
<dbReference type="OMA" id="CHRIQRR"/>
<dbReference type="InParanoid" id="A0A1U8B351"/>
<feature type="compositionally biased region" description="Polar residues" evidence="3">
    <location>
        <begin position="58"/>
        <end position="68"/>
    </location>
</feature>
<dbReference type="Proteomes" id="UP000189703">
    <property type="component" value="Unplaced"/>
</dbReference>
<dbReference type="Pfam" id="PF00612">
    <property type="entry name" value="IQ"/>
    <property type="match status" value="1"/>
</dbReference>
<proteinExistence type="inferred from homology"/>
<accession>A0A1U8B351</accession>